<name>A0ABD3RG53_9STRA</name>
<dbReference type="AlphaFoldDB" id="A0ABD3RG53"/>
<protein>
    <recommendedName>
        <fullName evidence="2">Amidohydrolase-related domain-containing protein</fullName>
    </recommendedName>
</protein>
<comment type="caution">
    <text evidence="3">The sequence shown here is derived from an EMBL/GenBank/DDBJ whole genome shotgun (WGS) entry which is preliminary data.</text>
</comment>
<keyword evidence="4" id="KW-1185">Reference proteome</keyword>
<dbReference type="PANTHER" id="PTHR43569">
    <property type="entry name" value="AMIDOHYDROLASE"/>
    <property type="match status" value="1"/>
</dbReference>
<accession>A0ABD3RG53</accession>
<dbReference type="Pfam" id="PF04909">
    <property type="entry name" value="Amidohydro_2"/>
    <property type="match status" value="1"/>
</dbReference>
<dbReference type="PANTHER" id="PTHR43569:SF2">
    <property type="entry name" value="AMIDOHYDROLASE-RELATED DOMAIN-CONTAINING PROTEIN"/>
    <property type="match status" value="1"/>
</dbReference>
<evidence type="ECO:0000313" key="3">
    <source>
        <dbReference type="EMBL" id="KAL3811769.1"/>
    </source>
</evidence>
<comment type="similarity">
    <text evidence="1">Belongs to the metallo-dependent hydrolases superfamily.</text>
</comment>
<evidence type="ECO:0000259" key="2">
    <source>
        <dbReference type="Pfam" id="PF04909"/>
    </source>
</evidence>
<evidence type="ECO:0000313" key="4">
    <source>
        <dbReference type="Proteomes" id="UP001530377"/>
    </source>
</evidence>
<organism evidence="3 4">
    <name type="scientific">Cyclostephanos tholiformis</name>
    <dbReference type="NCBI Taxonomy" id="382380"/>
    <lineage>
        <taxon>Eukaryota</taxon>
        <taxon>Sar</taxon>
        <taxon>Stramenopiles</taxon>
        <taxon>Ochrophyta</taxon>
        <taxon>Bacillariophyta</taxon>
        <taxon>Coscinodiscophyceae</taxon>
        <taxon>Thalassiosirophycidae</taxon>
        <taxon>Stephanodiscales</taxon>
        <taxon>Stephanodiscaceae</taxon>
        <taxon>Cyclostephanos</taxon>
    </lineage>
</organism>
<dbReference type="SUPFAM" id="SSF51556">
    <property type="entry name" value="Metallo-dependent hydrolases"/>
    <property type="match status" value="1"/>
</dbReference>
<evidence type="ECO:0000256" key="1">
    <source>
        <dbReference type="ARBA" id="ARBA00038310"/>
    </source>
</evidence>
<dbReference type="InterPro" id="IPR052350">
    <property type="entry name" value="Metallo-dep_Lactonases"/>
</dbReference>
<dbReference type="Gene3D" id="3.20.20.140">
    <property type="entry name" value="Metal-dependent hydrolases"/>
    <property type="match status" value="1"/>
</dbReference>
<dbReference type="Proteomes" id="UP001530377">
    <property type="component" value="Unassembled WGS sequence"/>
</dbReference>
<reference evidence="3 4" key="1">
    <citation type="submission" date="2024-10" db="EMBL/GenBank/DDBJ databases">
        <title>Updated reference genomes for cyclostephanoid diatoms.</title>
        <authorList>
            <person name="Roberts W.R."/>
            <person name="Alverson A.J."/>
        </authorList>
    </citation>
    <scope>NUCLEOTIDE SEQUENCE [LARGE SCALE GENOMIC DNA]</scope>
    <source>
        <strain evidence="3 4">AJA228-03</strain>
    </source>
</reference>
<dbReference type="InterPro" id="IPR006680">
    <property type="entry name" value="Amidohydro-rel"/>
</dbReference>
<sequence>MSNSSRFPTEVQVVDAHHHFIDTANTSFQTFLRSAAGGDICYLPEDYIRDVIEPLSAVGVHFCGSVHVEAMPDSGSEEVAWVEEMSAAGRCTFVKAYVASCDLTRDNVSEVLRSLDRASRSKLRGIRWILDCVGKFQDGETATHVATSRHDGIDYLKNANFERGLALLETHNLSFDLQCAPIQLVESAALLFSRYPNMKVCIDHLGKPRRILGDDLMEDGLTINPNIVPDEKELQVWRKGMIAMSALPNVYVKISMLGYAIPGWIRKQERQIVLKSLVRETIDMFGVNRCMVAWNWHVNAAVSDGDGASKVGPDAVDLLKMFAWFFQGYSKEQTEFLFAGTAKEFYQLE</sequence>
<dbReference type="EMBL" id="JALLPB020000237">
    <property type="protein sequence ID" value="KAL3811769.1"/>
    <property type="molecule type" value="Genomic_DNA"/>
</dbReference>
<feature type="domain" description="Amidohydrolase-related" evidence="2">
    <location>
        <begin position="14"/>
        <end position="296"/>
    </location>
</feature>
<dbReference type="InterPro" id="IPR032466">
    <property type="entry name" value="Metal_Hydrolase"/>
</dbReference>
<proteinExistence type="inferred from homology"/>
<gene>
    <name evidence="3" type="ORF">ACHAXA_008043</name>
</gene>